<proteinExistence type="predicted"/>
<sequence length="114" mass="12888">MKNFGTKKTMREKKLRAKEFIFSCSFRVGLLACIGVFGLLYTMQMSASSTQGYKMSDLQKELSGLENDYERLQSEVAEYRSLSNVQERLIGMNFVSMDSPEYLPFAGGSVAVRN</sequence>
<keyword evidence="2" id="KW-1133">Transmembrane helix</keyword>
<accession>A0A2H0N5S0</accession>
<organism evidence="3 4">
    <name type="scientific">Candidatus Magasanikbacteria bacterium CG11_big_fil_rev_8_21_14_0_20_39_34</name>
    <dbReference type="NCBI Taxonomy" id="1974653"/>
    <lineage>
        <taxon>Bacteria</taxon>
        <taxon>Candidatus Magasanikiibacteriota</taxon>
    </lineage>
</organism>
<dbReference type="EMBL" id="PCWN01000007">
    <property type="protein sequence ID" value="PIR04244.1"/>
    <property type="molecule type" value="Genomic_DNA"/>
</dbReference>
<keyword evidence="2" id="KW-0812">Transmembrane</keyword>
<dbReference type="Proteomes" id="UP000229600">
    <property type="component" value="Unassembled WGS sequence"/>
</dbReference>
<keyword evidence="1" id="KW-0175">Coiled coil</keyword>
<evidence type="ECO:0000313" key="3">
    <source>
        <dbReference type="EMBL" id="PIR04244.1"/>
    </source>
</evidence>
<gene>
    <name evidence="3" type="ORF">COV59_03620</name>
</gene>
<reference evidence="3 4" key="1">
    <citation type="submission" date="2017-09" db="EMBL/GenBank/DDBJ databases">
        <title>Depth-based differentiation of microbial function through sediment-hosted aquifers and enrichment of novel symbionts in the deep terrestrial subsurface.</title>
        <authorList>
            <person name="Probst A.J."/>
            <person name="Ladd B."/>
            <person name="Jarett J.K."/>
            <person name="Geller-Mcgrath D.E."/>
            <person name="Sieber C.M."/>
            <person name="Emerson J.B."/>
            <person name="Anantharaman K."/>
            <person name="Thomas B.C."/>
            <person name="Malmstrom R."/>
            <person name="Stieglmeier M."/>
            <person name="Klingl A."/>
            <person name="Woyke T."/>
            <person name="Ryan C.M."/>
            <person name="Banfield J.F."/>
        </authorList>
    </citation>
    <scope>NUCLEOTIDE SEQUENCE [LARGE SCALE GENOMIC DNA]</scope>
    <source>
        <strain evidence="3">CG11_big_fil_rev_8_21_14_0_20_39_34</strain>
    </source>
</reference>
<evidence type="ECO:0000256" key="1">
    <source>
        <dbReference type="SAM" id="Coils"/>
    </source>
</evidence>
<feature type="coiled-coil region" evidence="1">
    <location>
        <begin position="55"/>
        <end position="82"/>
    </location>
</feature>
<evidence type="ECO:0000256" key="2">
    <source>
        <dbReference type="SAM" id="Phobius"/>
    </source>
</evidence>
<evidence type="ECO:0008006" key="5">
    <source>
        <dbReference type="Google" id="ProtNLM"/>
    </source>
</evidence>
<keyword evidence="2" id="KW-0472">Membrane</keyword>
<name>A0A2H0N5S0_9BACT</name>
<protein>
    <recommendedName>
        <fullName evidence="5">Cell division protein FtsL</fullName>
    </recommendedName>
</protein>
<comment type="caution">
    <text evidence="3">The sequence shown here is derived from an EMBL/GenBank/DDBJ whole genome shotgun (WGS) entry which is preliminary data.</text>
</comment>
<feature type="transmembrane region" description="Helical" evidence="2">
    <location>
        <begin position="20"/>
        <end position="41"/>
    </location>
</feature>
<dbReference type="AlphaFoldDB" id="A0A2H0N5S0"/>
<evidence type="ECO:0000313" key="4">
    <source>
        <dbReference type="Proteomes" id="UP000229600"/>
    </source>
</evidence>